<feature type="compositionally biased region" description="Basic and acidic residues" evidence="1">
    <location>
        <begin position="281"/>
        <end position="293"/>
    </location>
</feature>
<sequence length="398" mass="41531">MARTQLFAWTRVCVWVHAHWSHTVQPFLCVCLHFLLYCCLFTCVLFLIALCVFSVYLLRGVVCCCPFTDSNCLVVCVRWAAAICDAASLCDLSLFLLLLCVDVLLVCAEGYTQVTGVVAMMMTGRVLLVCALCVLWCGAGGRCDEVLPVAVSSVISASGVSGAPDNASGQTSSGVAGNPSAEQTQLNKVGNSAPGSPQLQVDLQTQSPTIQQTHSGAENAISSTTSKPSGEQLQNVPDGVPPGEPEASLGQEEGKNETIANQQSNGPPSPSSNNDIVSRNSGERTEDTSRRAETLVAAPSEEAQQRENVTRSLEQPREASTAAPAVTTQTIFMTLPKDGESSGVKMSEASPQSARTAQTNHTTTPGDSDGSTAVSHATSPLLLLLVVACAAAAAVVAA</sequence>
<gene>
    <name evidence="3" type="ORF">C3747_5g635</name>
</gene>
<organism evidence="3 4">
    <name type="scientific">Trypanosoma cruzi</name>
    <dbReference type="NCBI Taxonomy" id="5693"/>
    <lineage>
        <taxon>Eukaryota</taxon>
        <taxon>Discoba</taxon>
        <taxon>Euglenozoa</taxon>
        <taxon>Kinetoplastea</taxon>
        <taxon>Metakinetoplastina</taxon>
        <taxon>Trypanosomatida</taxon>
        <taxon>Trypanosomatidae</taxon>
        <taxon>Trypanosoma</taxon>
        <taxon>Schizotrypanum</taxon>
    </lineage>
</organism>
<dbReference type="VEuPathDB" id="TriTrypDB:ECC02_012830"/>
<dbReference type="VEuPathDB" id="TriTrypDB:C3747_5g635"/>
<dbReference type="VEuPathDB" id="TriTrypDB:TcCL_NonESM09697"/>
<dbReference type="VEuPathDB" id="TriTrypDB:TCSYLVIO_009537"/>
<dbReference type="VEuPathDB" id="TriTrypDB:TcCLB.508759.10"/>
<name>A0A2V2XIQ0_TRYCR</name>
<keyword evidence="2" id="KW-0812">Transmembrane</keyword>
<feature type="region of interest" description="Disordered" evidence="1">
    <location>
        <begin position="160"/>
        <end position="374"/>
    </location>
</feature>
<evidence type="ECO:0000256" key="1">
    <source>
        <dbReference type="SAM" id="MobiDB-lite"/>
    </source>
</evidence>
<dbReference type="VEuPathDB" id="TriTrypDB:TcBrA4_0173920"/>
<comment type="caution">
    <text evidence="3">The sequence shown here is derived from an EMBL/GenBank/DDBJ whole genome shotgun (WGS) entry which is preliminary data.</text>
</comment>
<dbReference type="VEuPathDB" id="TriTrypDB:TcYC6_0159450"/>
<accession>A0A2V2XIQ0</accession>
<dbReference type="AlphaFoldDB" id="A0A2V2XIQ0"/>
<keyword evidence="2" id="KW-1133">Transmembrane helix</keyword>
<feature type="compositionally biased region" description="Polar residues" evidence="1">
    <location>
        <begin position="167"/>
        <end position="235"/>
    </location>
</feature>
<dbReference type="VEuPathDB" id="TriTrypDB:TCSYLVIO_009606"/>
<evidence type="ECO:0000313" key="3">
    <source>
        <dbReference type="EMBL" id="PWV20711.1"/>
    </source>
</evidence>
<dbReference type="VEuPathDB" id="TriTrypDB:C4B63_91g72"/>
<feature type="transmembrane region" description="Helical" evidence="2">
    <location>
        <begin position="34"/>
        <end position="58"/>
    </location>
</feature>
<dbReference type="VEuPathDB" id="TriTrypDB:TCDM_11359"/>
<dbReference type="VEuPathDB" id="TriTrypDB:TcCLB.507953.40"/>
<dbReference type="VEuPathDB" id="TriTrypDB:TcCLB.510693.230"/>
<evidence type="ECO:0000313" key="4">
    <source>
        <dbReference type="Proteomes" id="UP000246078"/>
    </source>
</evidence>
<proteinExistence type="predicted"/>
<dbReference type="Proteomes" id="UP000246078">
    <property type="component" value="Unassembled WGS sequence"/>
</dbReference>
<protein>
    <submittedName>
        <fullName evidence="3">Mucin-associated surface protein (MASP)</fullName>
    </submittedName>
</protein>
<reference evidence="3 4" key="1">
    <citation type="journal article" date="2018" name="Microb. Genom.">
        <title>Expanding an expanded genome: long-read sequencing of Trypanosoma cruzi.</title>
        <authorList>
            <person name="Berna L."/>
            <person name="Rodriguez M."/>
            <person name="Chiribao M.L."/>
            <person name="Parodi-Talice A."/>
            <person name="Pita S."/>
            <person name="Rijo G."/>
            <person name="Alvarez-Valin F."/>
            <person name="Robello C."/>
        </authorList>
    </citation>
    <scope>NUCLEOTIDE SEQUENCE [LARGE SCALE GENOMIC DNA]</scope>
    <source>
        <strain evidence="3 4">TCC</strain>
    </source>
</reference>
<evidence type="ECO:0000256" key="2">
    <source>
        <dbReference type="SAM" id="Phobius"/>
    </source>
</evidence>
<feature type="compositionally biased region" description="Basic and acidic residues" evidence="1">
    <location>
        <begin position="303"/>
        <end position="317"/>
    </location>
</feature>
<dbReference type="EMBL" id="PRFC01000005">
    <property type="protein sequence ID" value="PWV20711.1"/>
    <property type="molecule type" value="Genomic_DNA"/>
</dbReference>
<feature type="compositionally biased region" description="Low complexity" evidence="1">
    <location>
        <begin position="261"/>
        <end position="274"/>
    </location>
</feature>
<keyword evidence="2" id="KW-0472">Membrane</keyword>
<feature type="compositionally biased region" description="Polar residues" evidence="1">
    <location>
        <begin position="349"/>
        <end position="374"/>
    </location>
</feature>
<dbReference type="VEuPathDB" id="TriTrypDB:Tc_MARK_75"/>